<dbReference type="EMBL" id="GDHF01009328">
    <property type="protein sequence ID" value="JAI42986.1"/>
    <property type="molecule type" value="Transcribed_RNA"/>
</dbReference>
<evidence type="ECO:0000256" key="1">
    <source>
        <dbReference type="SAM" id="MobiDB-lite"/>
    </source>
</evidence>
<feature type="compositionally biased region" description="Basic and acidic residues" evidence="1">
    <location>
        <begin position="53"/>
        <end position="82"/>
    </location>
</feature>
<proteinExistence type="predicted"/>
<dbReference type="AlphaFoldDB" id="A0A0K8VVT8"/>
<feature type="compositionally biased region" description="Polar residues" evidence="1">
    <location>
        <begin position="133"/>
        <end position="155"/>
    </location>
</feature>
<feature type="compositionally biased region" description="Polar residues" evidence="1">
    <location>
        <begin position="84"/>
        <end position="100"/>
    </location>
</feature>
<dbReference type="OrthoDB" id="19944at2759"/>
<organism evidence="2">
    <name type="scientific">Bactrocera latifrons</name>
    <name type="common">Malaysian fruit fly</name>
    <name type="synonym">Chaetodacus latifrons</name>
    <dbReference type="NCBI Taxonomy" id="174628"/>
    <lineage>
        <taxon>Eukaryota</taxon>
        <taxon>Metazoa</taxon>
        <taxon>Ecdysozoa</taxon>
        <taxon>Arthropoda</taxon>
        <taxon>Hexapoda</taxon>
        <taxon>Insecta</taxon>
        <taxon>Pterygota</taxon>
        <taxon>Neoptera</taxon>
        <taxon>Endopterygota</taxon>
        <taxon>Diptera</taxon>
        <taxon>Brachycera</taxon>
        <taxon>Muscomorpha</taxon>
        <taxon>Tephritoidea</taxon>
        <taxon>Tephritidae</taxon>
        <taxon>Bactrocera</taxon>
        <taxon>Bactrocera</taxon>
    </lineage>
</organism>
<feature type="region of interest" description="Disordered" evidence="1">
    <location>
        <begin position="39"/>
        <end position="112"/>
    </location>
</feature>
<sequence>MSWKTFNLKRQLSKVNMKIGINVNTEIDSMKNNSVFYTQKESSPIESSGENVSPKDKNIRSESKDNSYDFGREHDSEPRDCEGQQISSFATKGSINANSHSNDDTTDDGDIFDITNEFQTSMKKVEFEKETTEGSQTSRPSDLPLSATSDTNQGDNVCAKTARQNFKEKQRDQRLLSVPNIKYQTRDIRARTNKIDSSPSLSGNVSKKICKYFAT</sequence>
<feature type="region of interest" description="Disordered" evidence="1">
    <location>
        <begin position="126"/>
        <end position="156"/>
    </location>
</feature>
<name>A0A0K8VVT8_BACLA</name>
<evidence type="ECO:0000313" key="2">
    <source>
        <dbReference type="EMBL" id="JAI42986.1"/>
    </source>
</evidence>
<feature type="compositionally biased region" description="Polar residues" evidence="1">
    <location>
        <begin position="39"/>
        <end position="51"/>
    </location>
</feature>
<reference evidence="2" key="1">
    <citation type="submission" date="2015-06" db="EMBL/GenBank/DDBJ databases">
        <authorList>
            <person name="Hoefler B.C."/>
            <person name="Straight P.D."/>
        </authorList>
    </citation>
    <scope>NUCLEOTIDE SEQUENCE</scope>
</reference>
<accession>A0A0K8VVT8</accession>
<gene>
    <name evidence="2" type="ORF">c0_g6_i9</name>
</gene>
<protein>
    <submittedName>
        <fullName evidence="2">Uncharacterized protein</fullName>
    </submittedName>
</protein>